<dbReference type="EMBL" id="JBHTCP010000052">
    <property type="protein sequence ID" value="MFC7373544.1"/>
    <property type="molecule type" value="Genomic_DNA"/>
</dbReference>
<protein>
    <submittedName>
        <fullName evidence="2">DUF2269 family protein</fullName>
    </submittedName>
</protein>
<proteinExistence type="predicted"/>
<evidence type="ECO:0000256" key="1">
    <source>
        <dbReference type="SAM" id="Phobius"/>
    </source>
</evidence>
<feature type="transmembrane region" description="Helical" evidence="1">
    <location>
        <begin position="130"/>
        <end position="147"/>
    </location>
</feature>
<reference evidence="3" key="1">
    <citation type="journal article" date="2019" name="Int. J. Syst. Evol. Microbiol.">
        <title>The Global Catalogue of Microorganisms (GCM) 10K type strain sequencing project: providing services to taxonomists for standard genome sequencing and annotation.</title>
        <authorList>
            <consortium name="The Broad Institute Genomics Platform"/>
            <consortium name="The Broad Institute Genome Sequencing Center for Infectious Disease"/>
            <person name="Wu L."/>
            <person name="Ma J."/>
        </authorList>
    </citation>
    <scope>NUCLEOTIDE SEQUENCE [LARGE SCALE GENOMIC DNA]</scope>
    <source>
        <strain evidence="3">NBRC 106396</strain>
    </source>
</reference>
<keyword evidence="1" id="KW-0812">Transmembrane</keyword>
<dbReference type="Proteomes" id="UP001596549">
    <property type="component" value="Unassembled WGS sequence"/>
</dbReference>
<comment type="caution">
    <text evidence="2">The sequence shown here is derived from an EMBL/GenBank/DDBJ whole genome shotgun (WGS) entry which is preliminary data.</text>
</comment>
<sequence>MTLYGTLVLLHVIAAVVGLGASFAMPFITKFPKTVSQAQFALRVNKQVEILPKIGSLTLLSTGLIMGFLHTPLFTEIWFVGSLVIYLAAQVIVAALIPKQMKELEAAVERNEGDALSSDYYAIHKKIDSYSYILHASAVIMIFLMSVKPF</sequence>
<name>A0ABW2NVZ3_9BACL</name>
<gene>
    <name evidence="2" type="ORF">ACFQPF_18025</name>
</gene>
<feature type="transmembrane region" description="Helical" evidence="1">
    <location>
        <begin position="77"/>
        <end position="97"/>
    </location>
</feature>
<dbReference type="Pfam" id="PF10027">
    <property type="entry name" value="DUF2269"/>
    <property type="match status" value="1"/>
</dbReference>
<dbReference type="InterPro" id="IPR018729">
    <property type="entry name" value="DUF2269_transmembrane"/>
</dbReference>
<evidence type="ECO:0000313" key="3">
    <source>
        <dbReference type="Proteomes" id="UP001596549"/>
    </source>
</evidence>
<feature type="transmembrane region" description="Helical" evidence="1">
    <location>
        <begin position="6"/>
        <end position="29"/>
    </location>
</feature>
<evidence type="ECO:0000313" key="2">
    <source>
        <dbReference type="EMBL" id="MFC7373544.1"/>
    </source>
</evidence>
<keyword evidence="3" id="KW-1185">Reference proteome</keyword>
<accession>A0ABW2NVZ3</accession>
<dbReference type="RefSeq" id="WP_379751578.1">
    <property type="nucleotide sequence ID" value="NZ_JBHTCP010000052.1"/>
</dbReference>
<keyword evidence="1" id="KW-1133">Transmembrane helix</keyword>
<organism evidence="2 3">
    <name type="scientific">Fictibacillus iocasae</name>
    <dbReference type="NCBI Taxonomy" id="2715437"/>
    <lineage>
        <taxon>Bacteria</taxon>
        <taxon>Bacillati</taxon>
        <taxon>Bacillota</taxon>
        <taxon>Bacilli</taxon>
        <taxon>Bacillales</taxon>
        <taxon>Fictibacillaceae</taxon>
        <taxon>Fictibacillus</taxon>
    </lineage>
</organism>
<keyword evidence="1" id="KW-0472">Membrane</keyword>